<dbReference type="Pfam" id="PF00563">
    <property type="entry name" value="EAL"/>
    <property type="match status" value="1"/>
</dbReference>
<comment type="caution">
    <text evidence="3">The sequence shown here is derived from an EMBL/GenBank/DDBJ whole genome shotgun (WGS) entry which is preliminary data.</text>
</comment>
<feature type="region of interest" description="Disordered" evidence="1">
    <location>
        <begin position="268"/>
        <end position="290"/>
    </location>
</feature>
<evidence type="ECO:0000256" key="1">
    <source>
        <dbReference type="SAM" id="MobiDB-lite"/>
    </source>
</evidence>
<sequence>MMTSQPSETGTHDAGGRTPAGRVGVAEALRETWLELWYQPKIDLRKKCLAGAEALARIRHPELGVLLPGRFLPGIDEDSLLDLSEYALISALADWSVFRAAGFNLRLAINVPVHVLGRLPIAEIVAAHRPDSPDWPGLMVEVTEDQIVRDMRRAQAIADALRDSNIMVSIDDFGAGYSSFSSLRELAFAELKLNHSFVKDCATDATNAAICQTAIDLAHRFGSVAVAEGIESVADLQALQIMGCDYGQGVLLAPPMPKDRFLGLLQQRTARPSSPTTSGDAASPPAAAAG</sequence>
<dbReference type="OrthoDB" id="9814202at2"/>
<dbReference type="PANTHER" id="PTHR33121:SF70">
    <property type="entry name" value="SIGNALING PROTEIN YKOW"/>
    <property type="match status" value="1"/>
</dbReference>
<dbReference type="InterPro" id="IPR050706">
    <property type="entry name" value="Cyclic-di-GMP_PDE-like"/>
</dbReference>
<gene>
    <name evidence="3" type="ORF">CH338_14975</name>
</gene>
<reference evidence="3 4" key="1">
    <citation type="submission" date="2017-07" db="EMBL/GenBank/DDBJ databases">
        <title>Draft Genome Sequences of Select Purple Nonsulfur Bacteria.</title>
        <authorList>
            <person name="Lasarre B."/>
            <person name="Mckinlay J.B."/>
        </authorList>
    </citation>
    <scope>NUCLEOTIDE SEQUENCE [LARGE SCALE GENOMIC DNA]</scope>
    <source>
        <strain evidence="3 4">DSM 11907</strain>
    </source>
</reference>
<keyword evidence="4" id="KW-1185">Reference proteome</keyword>
<accession>A0A327KI29</accession>
<evidence type="ECO:0000259" key="2">
    <source>
        <dbReference type="PROSITE" id="PS50883"/>
    </source>
</evidence>
<dbReference type="InterPro" id="IPR001633">
    <property type="entry name" value="EAL_dom"/>
</dbReference>
<feature type="compositionally biased region" description="Low complexity" evidence="1">
    <location>
        <begin position="272"/>
        <end position="290"/>
    </location>
</feature>
<feature type="region of interest" description="Disordered" evidence="1">
    <location>
        <begin position="1"/>
        <end position="21"/>
    </location>
</feature>
<proteinExistence type="predicted"/>
<dbReference type="AlphaFoldDB" id="A0A327KI29"/>
<dbReference type="EMBL" id="NPEU01000163">
    <property type="protein sequence ID" value="RAI37781.1"/>
    <property type="molecule type" value="Genomic_DNA"/>
</dbReference>
<dbReference type="Proteomes" id="UP000248863">
    <property type="component" value="Unassembled WGS sequence"/>
</dbReference>
<dbReference type="PANTHER" id="PTHR33121">
    <property type="entry name" value="CYCLIC DI-GMP PHOSPHODIESTERASE PDEF"/>
    <property type="match status" value="1"/>
</dbReference>
<dbReference type="GO" id="GO:0071111">
    <property type="term" value="F:cyclic-guanylate-specific phosphodiesterase activity"/>
    <property type="evidence" value="ECO:0007669"/>
    <property type="project" value="InterPro"/>
</dbReference>
<dbReference type="RefSeq" id="WP_111357953.1">
    <property type="nucleotide sequence ID" value="NZ_NHSK01000214.1"/>
</dbReference>
<feature type="domain" description="EAL" evidence="2">
    <location>
        <begin position="18"/>
        <end position="269"/>
    </location>
</feature>
<name>A0A327KI29_9BRAD</name>
<protein>
    <recommendedName>
        <fullName evidence="2">EAL domain-containing protein</fullName>
    </recommendedName>
</protein>
<dbReference type="SUPFAM" id="SSF141868">
    <property type="entry name" value="EAL domain-like"/>
    <property type="match status" value="1"/>
</dbReference>
<dbReference type="InterPro" id="IPR035919">
    <property type="entry name" value="EAL_sf"/>
</dbReference>
<dbReference type="SMART" id="SM00052">
    <property type="entry name" value="EAL"/>
    <property type="match status" value="1"/>
</dbReference>
<dbReference type="Gene3D" id="3.20.20.450">
    <property type="entry name" value="EAL domain"/>
    <property type="match status" value="1"/>
</dbReference>
<dbReference type="CDD" id="cd01948">
    <property type="entry name" value="EAL"/>
    <property type="match status" value="1"/>
</dbReference>
<organism evidence="3 4">
    <name type="scientific">Rhodoplanes elegans</name>
    <dbReference type="NCBI Taxonomy" id="29408"/>
    <lineage>
        <taxon>Bacteria</taxon>
        <taxon>Pseudomonadati</taxon>
        <taxon>Pseudomonadota</taxon>
        <taxon>Alphaproteobacteria</taxon>
        <taxon>Hyphomicrobiales</taxon>
        <taxon>Nitrobacteraceae</taxon>
        <taxon>Rhodoplanes</taxon>
    </lineage>
</organism>
<dbReference type="PROSITE" id="PS50883">
    <property type="entry name" value="EAL"/>
    <property type="match status" value="1"/>
</dbReference>
<evidence type="ECO:0000313" key="4">
    <source>
        <dbReference type="Proteomes" id="UP000248863"/>
    </source>
</evidence>
<evidence type="ECO:0000313" key="3">
    <source>
        <dbReference type="EMBL" id="RAI37781.1"/>
    </source>
</evidence>